<feature type="domain" description="Probable transposase IS891/IS1136/IS1341" evidence="6">
    <location>
        <begin position="181"/>
        <end position="285"/>
    </location>
</feature>
<dbReference type="InterPro" id="IPR010095">
    <property type="entry name" value="Cas12f1-like_TNB"/>
</dbReference>
<dbReference type="InterPro" id="IPR001959">
    <property type="entry name" value="Transposase"/>
</dbReference>
<feature type="domain" description="Cas12f1-like TNB" evidence="7">
    <location>
        <begin position="304"/>
        <end position="368"/>
    </location>
</feature>
<gene>
    <name evidence="8" type="ORF">BRO54_2345</name>
</gene>
<dbReference type="AlphaFoldDB" id="A0A1Q5SXK5"/>
<protein>
    <submittedName>
        <fullName evidence="8">Mobile element protein</fullName>
    </submittedName>
</protein>
<keyword evidence="5" id="KW-0233">DNA recombination</keyword>
<evidence type="ECO:0000256" key="3">
    <source>
        <dbReference type="ARBA" id="ARBA00022578"/>
    </source>
</evidence>
<organism evidence="8 9">
    <name type="scientific">Geobacillus proteiniphilus</name>
    <dbReference type="NCBI Taxonomy" id="860353"/>
    <lineage>
        <taxon>Bacteria</taxon>
        <taxon>Bacillati</taxon>
        <taxon>Bacillota</taxon>
        <taxon>Bacilli</taxon>
        <taxon>Bacillales</taxon>
        <taxon>Anoxybacillaceae</taxon>
        <taxon>Geobacillus</taxon>
    </lineage>
</organism>
<evidence type="ECO:0000256" key="2">
    <source>
        <dbReference type="ARBA" id="ARBA00011044"/>
    </source>
</evidence>
<accession>A0A1Q5SXK5</accession>
<dbReference type="Proteomes" id="UP000186030">
    <property type="component" value="Unassembled WGS sequence"/>
</dbReference>
<sequence length="414" mass="47150">MKASRFLILNDYEKNGILSSPQGGESMPTITLRLELYNPTKVKQDMYKRMTEVNTAFANWLLNHPELNQATSKLFKEFSSQRFPSAVVNQTIREVKSQKKNQKTKKFRTLWCCFNNQNVKVEKKGEFYTVSFPTLEKRIGVPVVTRSYQEAWLNRLINGTAKQGAAKLYKKRKKWYFAIAITVEVQQREETKVMGIDLGLRYIAVASVGTKSLFFKGSQCAFIRRRYAALRRTLGKAKKLHMIRKIGRKESRWMKDRNHKISRQIVRFALANGVGVIRMEELTGIRKRETSAKEAGRSLHSWSFHQLQTMIAYKAEMAGIRVEWVKPTYTSQTCRCGHREKANRNGIHFQCKKCGYTIHADLNGAINIAKAISGFAAEPSALVTGAPPIGVHLNPMGRGDDTPLNLGVVRTRNG</sequence>
<evidence type="ECO:0000259" key="7">
    <source>
        <dbReference type="Pfam" id="PF07282"/>
    </source>
</evidence>
<evidence type="ECO:0000256" key="4">
    <source>
        <dbReference type="ARBA" id="ARBA00023125"/>
    </source>
</evidence>
<dbReference type="PANTHER" id="PTHR30405">
    <property type="entry name" value="TRANSPOSASE"/>
    <property type="match status" value="1"/>
</dbReference>
<evidence type="ECO:0000256" key="1">
    <source>
        <dbReference type="ARBA" id="ARBA00008761"/>
    </source>
</evidence>
<reference evidence="9" key="2">
    <citation type="submission" date="2017-01" db="EMBL/GenBank/DDBJ databases">
        <title>Genome sequencing and annotation of Geobacillus sp. 1017, a Hydrocarbon-Oxidizing Thermophilic Bacterium Isolated from a Heavy Oil Reservoir (China).</title>
        <authorList>
            <person name="Kadnikov V.V."/>
            <person name="Mardanov A.V."/>
            <person name="Poltaraus A.B."/>
            <person name="Sokolova D.S."/>
            <person name="Semenova E.M."/>
            <person name="Ravin N.V."/>
            <person name="Tourova T.P."/>
            <person name="Nazina T.N."/>
        </authorList>
    </citation>
    <scope>NUCLEOTIDE SEQUENCE [LARGE SCALE GENOMIC DNA]</scope>
    <source>
        <strain evidence="9">1017</strain>
    </source>
</reference>
<dbReference type="GO" id="GO:0003677">
    <property type="term" value="F:DNA binding"/>
    <property type="evidence" value="ECO:0007669"/>
    <property type="project" value="UniProtKB-KW"/>
</dbReference>
<evidence type="ECO:0000259" key="6">
    <source>
        <dbReference type="Pfam" id="PF01385"/>
    </source>
</evidence>
<proteinExistence type="inferred from homology"/>
<name>A0A1Q5SXK5_9BACL</name>
<dbReference type="Pfam" id="PF07282">
    <property type="entry name" value="Cas12f1-like_TNB"/>
    <property type="match status" value="1"/>
</dbReference>
<evidence type="ECO:0000313" key="9">
    <source>
        <dbReference type="Proteomes" id="UP000186030"/>
    </source>
</evidence>
<dbReference type="GO" id="GO:0032196">
    <property type="term" value="P:transposition"/>
    <property type="evidence" value="ECO:0007669"/>
    <property type="project" value="UniProtKB-KW"/>
</dbReference>
<dbReference type="NCBIfam" id="NF040570">
    <property type="entry name" value="guided_TnpB"/>
    <property type="match status" value="1"/>
</dbReference>
<evidence type="ECO:0000256" key="5">
    <source>
        <dbReference type="ARBA" id="ARBA00023172"/>
    </source>
</evidence>
<dbReference type="GO" id="GO:0006310">
    <property type="term" value="P:DNA recombination"/>
    <property type="evidence" value="ECO:0007669"/>
    <property type="project" value="UniProtKB-KW"/>
</dbReference>
<dbReference type="Pfam" id="PF01385">
    <property type="entry name" value="OrfB_IS605"/>
    <property type="match status" value="1"/>
</dbReference>
<dbReference type="PANTHER" id="PTHR30405:SF11">
    <property type="entry name" value="RNA-GUIDED DNA ENDONUCLEASE RV2885C-RELATED"/>
    <property type="match status" value="1"/>
</dbReference>
<comment type="similarity">
    <text evidence="1">In the C-terminal section; belongs to the transposase 35 family.</text>
</comment>
<dbReference type="InterPro" id="IPR051399">
    <property type="entry name" value="RNA-guided_DNA_endo/Transpos"/>
</dbReference>
<dbReference type="EMBL" id="MQMG01000029">
    <property type="protein sequence ID" value="OKO92585.1"/>
    <property type="molecule type" value="Genomic_DNA"/>
</dbReference>
<dbReference type="NCBIfam" id="TIGR01766">
    <property type="entry name" value="IS200/IS605 family accessory protein TnpB-like domain"/>
    <property type="match status" value="1"/>
</dbReference>
<evidence type="ECO:0000313" key="8">
    <source>
        <dbReference type="EMBL" id="OKO92585.1"/>
    </source>
</evidence>
<keyword evidence="3" id="KW-0815">Transposition</keyword>
<reference evidence="8 9" key="1">
    <citation type="submission" date="2016-11" db="EMBL/GenBank/DDBJ databases">
        <authorList>
            <person name="Kadnikov V."/>
            <person name="Nazina T."/>
        </authorList>
    </citation>
    <scope>NUCLEOTIDE SEQUENCE [LARGE SCALE GENOMIC DNA]</scope>
    <source>
        <strain evidence="8 9">1017</strain>
    </source>
</reference>
<comment type="similarity">
    <text evidence="2">In the N-terminal section; belongs to the transposase 2 family.</text>
</comment>
<comment type="caution">
    <text evidence="8">The sequence shown here is derived from an EMBL/GenBank/DDBJ whole genome shotgun (WGS) entry which is preliminary data.</text>
</comment>
<keyword evidence="4" id="KW-0238">DNA-binding</keyword>